<dbReference type="Pfam" id="PF13516">
    <property type="entry name" value="LRR_6"/>
    <property type="match status" value="2"/>
</dbReference>
<gene>
    <name evidence="5" type="ORF">HERI1096_LOCUS32397</name>
</gene>
<sequence length="272" mass="29423">MRQTVPAASIRYLTAFVCALCTSGDHDPGDHNRKHGQGTLAALLKTSRASPVTPTDFNGLLSERVFGYDSDRAVCEGLYSGVASALFPSLEKLDFTQLSWTLNDWRRFGSTILMCGSLKYLYINEMNLDGQCAAAMFGALGDGTVAKLEHFQLEKNAIGSEGMLAFCAAVGRGAFPMLYHLNLMSNRVGDECCRALATIFQDGRLPKLGNLDLRVCDITMAGATALVEVIDSGKVPALAEESSLDLGNNAMSFEELNGLKKNDGGERRRFLC</sequence>
<dbReference type="InterPro" id="IPR032675">
    <property type="entry name" value="LRR_dom_sf"/>
</dbReference>
<evidence type="ECO:0000256" key="2">
    <source>
        <dbReference type="ARBA" id="ARBA00022614"/>
    </source>
</evidence>
<evidence type="ECO:0000256" key="1">
    <source>
        <dbReference type="ARBA" id="ARBA00022468"/>
    </source>
</evidence>
<keyword evidence="1" id="KW-0343">GTPase activation</keyword>
<dbReference type="GO" id="GO:0048471">
    <property type="term" value="C:perinuclear region of cytoplasm"/>
    <property type="evidence" value="ECO:0007669"/>
    <property type="project" value="TreeGrafter"/>
</dbReference>
<dbReference type="GO" id="GO:0005829">
    <property type="term" value="C:cytosol"/>
    <property type="evidence" value="ECO:0007669"/>
    <property type="project" value="TreeGrafter"/>
</dbReference>
<dbReference type="Gene3D" id="3.80.10.10">
    <property type="entry name" value="Ribonuclease Inhibitor"/>
    <property type="match status" value="1"/>
</dbReference>
<dbReference type="PANTHER" id="PTHR24113">
    <property type="entry name" value="RAN GTPASE-ACTIVATING PROTEIN 1"/>
    <property type="match status" value="1"/>
</dbReference>
<proteinExistence type="predicted"/>
<dbReference type="PANTHER" id="PTHR24113:SF12">
    <property type="entry name" value="RAN GTPASE-ACTIVATING PROTEIN 1"/>
    <property type="match status" value="1"/>
</dbReference>
<dbReference type="InterPro" id="IPR027038">
    <property type="entry name" value="RanGap"/>
</dbReference>
<keyword evidence="3" id="KW-0677">Repeat</keyword>
<protein>
    <submittedName>
        <fullName evidence="5">Uncharacterized protein</fullName>
    </submittedName>
</protein>
<reference evidence="5" key="1">
    <citation type="submission" date="2021-01" db="EMBL/GenBank/DDBJ databases">
        <authorList>
            <person name="Corre E."/>
            <person name="Pelletier E."/>
            <person name="Niang G."/>
            <person name="Scheremetjew M."/>
            <person name="Finn R."/>
            <person name="Kale V."/>
            <person name="Holt S."/>
            <person name="Cochrane G."/>
            <person name="Meng A."/>
            <person name="Brown T."/>
            <person name="Cohen L."/>
        </authorList>
    </citation>
    <scope>NUCLEOTIDE SEQUENCE</scope>
    <source>
        <strain evidence="5">CCMP281</strain>
    </source>
</reference>
<dbReference type="SUPFAM" id="SSF52047">
    <property type="entry name" value="RNI-like"/>
    <property type="match status" value="1"/>
</dbReference>
<evidence type="ECO:0000313" key="5">
    <source>
        <dbReference type="EMBL" id="CAE0138731.1"/>
    </source>
</evidence>
<feature type="signal peptide" evidence="4">
    <location>
        <begin position="1"/>
        <end position="19"/>
    </location>
</feature>
<dbReference type="GO" id="GO:0005634">
    <property type="term" value="C:nucleus"/>
    <property type="evidence" value="ECO:0007669"/>
    <property type="project" value="TreeGrafter"/>
</dbReference>
<dbReference type="GO" id="GO:0005096">
    <property type="term" value="F:GTPase activator activity"/>
    <property type="evidence" value="ECO:0007669"/>
    <property type="project" value="UniProtKB-KW"/>
</dbReference>
<dbReference type="EMBL" id="HBHX01058695">
    <property type="protein sequence ID" value="CAE0138731.1"/>
    <property type="molecule type" value="Transcribed_RNA"/>
</dbReference>
<dbReference type="SMART" id="SM00368">
    <property type="entry name" value="LRR_RI"/>
    <property type="match status" value="3"/>
</dbReference>
<name>A0A7S3FC45_9EUKA</name>
<feature type="chain" id="PRO_5030834274" evidence="4">
    <location>
        <begin position="20"/>
        <end position="272"/>
    </location>
</feature>
<keyword evidence="4" id="KW-0732">Signal</keyword>
<organism evidence="5">
    <name type="scientific">Haptolina ericina</name>
    <dbReference type="NCBI Taxonomy" id="156174"/>
    <lineage>
        <taxon>Eukaryota</taxon>
        <taxon>Haptista</taxon>
        <taxon>Haptophyta</taxon>
        <taxon>Prymnesiophyceae</taxon>
        <taxon>Prymnesiales</taxon>
        <taxon>Prymnesiaceae</taxon>
        <taxon>Haptolina</taxon>
    </lineage>
</organism>
<keyword evidence="2" id="KW-0433">Leucine-rich repeat</keyword>
<dbReference type="InterPro" id="IPR001611">
    <property type="entry name" value="Leu-rich_rpt"/>
</dbReference>
<evidence type="ECO:0000256" key="3">
    <source>
        <dbReference type="ARBA" id="ARBA00022737"/>
    </source>
</evidence>
<evidence type="ECO:0000256" key="4">
    <source>
        <dbReference type="SAM" id="SignalP"/>
    </source>
</evidence>
<dbReference type="GO" id="GO:0006913">
    <property type="term" value="P:nucleocytoplasmic transport"/>
    <property type="evidence" value="ECO:0007669"/>
    <property type="project" value="TreeGrafter"/>
</dbReference>
<dbReference type="AlphaFoldDB" id="A0A7S3FC45"/>
<dbReference type="GO" id="GO:0031267">
    <property type="term" value="F:small GTPase binding"/>
    <property type="evidence" value="ECO:0007669"/>
    <property type="project" value="TreeGrafter"/>
</dbReference>
<accession>A0A7S3FC45</accession>